<dbReference type="EMBL" id="AYYY01000063">
    <property type="protein sequence ID" value="KRM60572.1"/>
    <property type="molecule type" value="Genomic_DNA"/>
</dbReference>
<keyword evidence="3" id="KW-0067">ATP-binding</keyword>
<keyword evidence="7" id="KW-1185">Reference proteome</keyword>
<dbReference type="InterPro" id="IPR027417">
    <property type="entry name" value="P-loop_NTPase"/>
</dbReference>
<accession>A0A0R2ACT1</accession>
<comment type="caution">
    <text evidence="6">The sequence shown here is derived from an EMBL/GenBank/DDBJ whole genome shotgun (WGS) entry which is preliminary data.</text>
</comment>
<gene>
    <name evidence="6" type="ORF">FC26_GL000662</name>
</gene>
<dbReference type="GO" id="GO:0016887">
    <property type="term" value="F:ATP hydrolysis activity"/>
    <property type="evidence" value="ECO:0007669"/>
    <property type="project" value="InterPro"/>
</dbReference>
<dbReference type="SUPFAM" id="SSF52540">
    <property type="entry name" value="P-loop containing nucleoside triphosphate hydrolases"/>
    <property type="match status" value="1"/>
</dbReference>
<reference evidence="6 7" key="1">
    <citation type="journal article" date="2015" name="Genome Announc.">
        <title>Expanding the biotechnology potential of lactobacilli through comparative genomics of 213 strains and associated genera.</title>
        <authorList>
            <person name="Sun Z."/>
            <person name="Harris H.M."/>
            <person name="McCann A."/>
            <person name="Guo C."/>
            <person name="Argimon S."/>
            <person name="Zhang W."/>
            <person name="Yang X."/>
            <person name="Jeffery I.B."/>
            <person name="Cooney J.C."/>
            <person name="Kagawa T.F."/>
            <person name="Liu W."/>
            <person name="Song Y."/>
            <person name="Salvetti E."/>
            <person name="Wrobel A."/>
            <person name="Rasinkangas P."/>
            <person name="Parkhill J."/>
            <person name="Rea M.C."/>
            <person name="O'Sullivan O."/>
            <person name="Ritari J."/>
            <person name="Douillard F.P."/>
            <person name="Paul Ross R."/>
            <person name="Yang R."/>
            <person name="Briner A.E."/>
            <person name="Felis G.E."/>
            <person name="de Vos W.M."/>
            <person name="Barrangou R."/>
            <person name="Klaenhammer T.R."/>
            <person name="Caufield P.W."/>
            <person name="Cui Y."/>
            <person name="Zhang H."/>
            <person name="O'Toole P.W."/>
        </authorList>
    </citation>
    <scope>NUCLEOTIDE SEQUENCE [LARGE SCALE GENOMIC DNA]</scope>
    <source>
        <strain evidence="6 7">DSM 20634</strain>
    </source>
</reference>
<dbReference type="InterPro" id="IPR003439">
    <property type="entry name" value="ABC_transporter-like_ATP-bd"/>
</dbReference>
<dbReference type="FunFam" id="3.40.50.300:FF:000032">
    <property type="entry name" value="Export ABC transporter ATP-binding protein"/>
    <property type="match status" value="1"/>
</dbReference>
<protein>
    <submittedName>
        <fullName evidence="6">Peptide ABC transporter ATPase</fullName>
    </submittedName>
</protein>
<dbReference type="SMART" id="SM00382">
    <property type="entry name" value="AAA"/>
    <property type="match status" value="1"/>
</dbReference>
<evidence type="ECO:0000256" key="1">
    <source>
        <dbReference type="ARBA" id="ARBA00022448"/>
    </source>
</evidence>
<dbReference type="PATRIC" id="fig|1423813.3.peg.673"/>
<dbReference type="PANTHER" id="PTHR24220:SF674">
    <property type="entry name" value="BACITRACIN EXPORT ATP-BINDING PROTEIN BCEA"/>
    <property type="match status" value="1"/>
</dbReference>
<dbReference type="CDD" id="cd03255">
    <property type="entry name" value="ABC_MJ0796_LolCDE_FtsE"/>
    <property type="match status" value="1"/>
</dbReference>
<sequence>MEGIMKKQTASVIEVRDVHKVYGSQQTTSYEALKGINFQVMAGEFVGVMGASGSGKTTLLNLLATLDRPTSGVIKINDQDLSQIADRQLSEFRGQQLGFIFQDFSLLENLTAAENIALPLDLQGVNKQQSRAQVEKISRRLSIEKFIDQYPAQLSGGQKQRVAAARALVNEPRLILADEPTGALDSDNARDLMELLTQINQEDHVSVLMVTHDPFSASYCERILMIKDGQIGQTIERDGQPRHDFYQSILSDLGTYR</sequence>
<dbReference type="Proteomes" id="UP000051733">
    <property type="component" value="Unassembled WGS sequence"/>
</dbReference>
<dbReference type="GO" id="GO:0005524">
    <property type="term" value="F:ATP binding"/>
    <property type="evidence" value="ECO:0007669"/>
    <property type="project" value="UniProtKB-KW"/>
</dbReference>
<dbReference type="GO" id="GO:0098796">
    <property type="term" value="C:membrane protein complex"/>
    <property type="evidence" value="ECO:0007669"/>
    <property type="project" value="UniProtKB-ARBA"/>
</dbReference>
<evidence type="ECO:0000256" key="4">
    <source>
        <dbReference type="ARBA" id="ARBA00022970"/>
    </source>
</evidence>
<keyword evidence="1" id="KW-0813">Transport</keyword>
<dbReference type="AlphaFoldDB" id="A0A0R2ACT1"/>
<dbReference type="PANTHER" id="PTHR24220">
    <property type="entry name" value="IMPORT ATP-BINDING PROTEIN"/>
    <property type="match status" value="1"/>
</dbReference>
<organism evidence="6 7">
    <name type="scientific">Paucilactobacillus vaccinostercus DSM 20634</name>
    <dbReference type="NCBI Taxonomy" id="1423813"/>
    <lineage>
        <taxon>Bacteria</taxon>
        <taxon>Bacillati</taxon>
        <taxon>Bacillota</taxon>
        <taxon>Bacilli</taxon>
        <taxon>Lactobacillales</taxon>
        <taxon>Lactobacillaceae</taxon>
        <taxon>Paucilactobacillus</taxon>
    </lineage>
</organism>
<dbReference type="GO" id="GO:0022857">
    <property type="term" value="F:transmembrane transporter activity"/>
    <property type="evidence" value="ECO:0007669"/>
    <property type="project" value="UniProtKB-ARBA"/>
</dbReference>
<evidence type="ECO:0000313" key="6">
    <source>
        <dbReference type="EMBL" id="KRM60572.1"/>
    </source>
</evidence>
<dbReference type="Pfam" id="PF00005">
    <property type="entry name" value="ABC_tran"/>
    <property type="match status" value="1"/>
</dbReference>
<dbReference type="STRING" id="1423813.FC26_GL000662"/>
<dbReference type="InterPro" id="IPR015854">
    <property type="entry name" value="ABC_transpr_LolD-like"/>
</dbReference>
<feature type="domain" description="ABC transporter" evidence="5">
    <location>
        <begin position="13"/>
        <end position="253"/>
    </location>
</feature>
<keyword evidence="2" id="KW-0547">Nucleotide-binding</keyword>
<dbReference type="PROSITE" id="PS50893">
    <property type="entry name" value="ABC_TRANSPORTER_2"/>
    <property type="match status" value="1"/>
</dbReference>
<dbReference type="GO" id="GO:0006865">
    <property type="term" value="P:amino acid transport"/>
    <property type="evidence" value="ECO:0007669"/>
    <property type="project" value="UniProtKB-KW"/>
</dbReference>
<proteinExistence type="predicted"/>
<name>A0A0R2ACT1_9LACO</name>
<evidence type="ECO:0000256" key="3">
    <source>
        <dbReference type="ARBA" id="ARBA00022840"/>
    </source>
</evidence>
<evidence type="ECO:0000256" key="2">
    <source>
        <dbReference type="ARBA" id="ARBA00022741"/>
    </source>
</evidence>
<evidence type="ECO:0000259" key="5">
    <source>
        <dbReference type="PROSITE" id="PS50893"/>
    </source>
</evidence>
<dbReference type="InterPro" id="IPR017911">
    <property type="entry name" value="MacB-like_ATP-bd"/>
</dbReference>
<dbReference type="InterPro" id="IPR003593">
    <property type="entry name" value="AAA+_ATPase"/>
</dbReference>
<dbReference type="Gene3D" id="3.40.50.300">
    <property type="entry name" value="P-loop containing nucleotide triphosphate hydrolases"/>
    <property type="match status" value="1"/>
</dbReference>
<keyword evidence="4" id="KW-0029">Amino-acid transport</keyword>
<evidence type="ECO:0000313" key="7">
    <source>
        <dbReference type="Proteomes" id="UP000051733"/>
    </source>
</evidence>
<dbReference type="GO" id="GO:0005886">
    <property type="term" value="C:plasma membrane"/>
    <property type="evidence" value="ECO:0007669"/>
    <property type="project" value="TreeGrafter"/>
</dbReference>